<protein>
    <submittedName>
        <fullName evidence="2">Uncharacterized protein</fullName>
    </submittedName>
</protein>
<feature type="compositionally biased region" description="Basic and acidic residues" evidence="1">
    <location>
        <begin position="385"/>
        <end position="394"/>
    </location>
</feature>
<evidence type="ECO:0000313" key="2">
    <source>
        <dbReference type="EMBL" id="CEM06725.1"/>
    </source>
</evidence>
<feature type="region of interest" description="Disordered" evidence="1">
    <location>
        <begin position="504"/>
        <end position="546"/>
    </location>
</feature>
<feature type="region of interest" description="Disordered" evidence="1">
    <location>
        <begin position="182"/>
        <end position="272"/>
    </location>
</feature>
<reference evidence="2" key="1">
    <citation type="submission" date="2014-11" db="EMBL/GenBank/DDBJ databases">
        <authorList>
            <person name="Otto D Thomas"/>
            <person name="Naeem Raeece"/>
        </authorList>
    </citation>
    <scope>NUCLEOTIDE SEQUENCE</scope>
</reference>
<feature type="compositionally biased region" description="Basic and acidic residues" evidence="1">
    <location>
        <begin position="204"/>
        <end position="213"/>
    </location>
</feature>
<feature type="compositionally biased region" description="Polar residues" evidence="1">
    <location>
        <begin position="345"/>
        <end position="362"/>
    </location>
</feature>
<organism evidence="2">
    <name type="scientific">Chromera velia CCMP2878</name>
    <dbReference type="NCBI Taxonomy" id="1169474"/>
    <lineage>
        <taxon>Eukaryota</taxon>
        <taxon>Sar</taxon>
        <taxon>Alveolata</taxon>
        <taxon>Colpodellida</taxon>
        <taxon>Chromeraceae</taxon>
        <taxon>Chromera</taxon>
    </lineage>
</organism>
<feature type="compositionally biased region" description="Basic and acidic residues" evidence="1">
    <location>
        <begin position="445"/>
        <end position="456"/>
    </location>
</feature>
<dbReference type="EMBL" id="CDMZ01000104">
    <property type="protein sequence ID" value="CEM06725.1"/>
    <property type="molecule type" value="Genomic_DNA"/>
</dbReference>
<feature type="compositionally biased region" description="Basic and acidic residues" evidence="1">
    <location>
        <begin position="224"/>
        <end position="233"/>
    </location>
</feature>
<gene>
    <name evidence="2" type="ORF">Cvel_15035</name>
</gene>
<feature type="region of interest" description="Disordered" evidence="1">
    <location>
        <begin position="286"/>
        <end position="417"/>
    </location>
</feature>
<dbReference type="AlphaFoldDB" id="A0A0G4F3Y9"/>
<evidence type="ECO:0000256" key="1">
    <source>
        <dbReference type="SAM" id="MobiDB-lite"/>
    </source>
</evidence>
<proteinExistence type="predicted"/>
<feature type="region of interest" description="Disordered" evidence="1">
    <location>
        <begin position="445"/>
        <end position="484"/>
    </location>
</feature>
<feature type="compositionally biased region" description="Basic residues" evidence="1">
    <location>
        <begin position="366"/>
        <end position="380"/>
    </location>
</feature>
<sequence length="546" mass="61050">MTDEQYEGILTDALFIQMCEVRLWRLLHKRLPDGAKLEVRGADTSLKRFSSDSWSSNKPLMSLRFVVCVSLFAKSRENRKEFSDSIHSFFQAVMKSSHWSVVPEERTCPAEARCFFFDWFWGCWGSGSDWNGEEYEKSAHPFSLEMSDGGGFVRTEPPDDELRRFCESVLWTETKNCETAEGRRIQRSRPCVEPGRRGQGGRGAGRDKKKEADSELAEILRCWQSEEARQEERDREDEADEMLDSRPVQPDCPIAPRLPAELQPQTQKKLHSDEVDKLIVEVPAASVEHSTENQSTSLSFHFPLTALPSDGEEEEKEWDSDAETPPSESPRAARIPAFRVRMPNSALTNSAQESKSSQTTQEKGQQRRRGSKRHGKRGGRGRGGGTDKLKKLDSEFLGIPSHEVEEAGQGEEDAKSGEEEMLWSCMVNSHCHASNCLLAEPKPKFAKESRSDDPHKGHPQLSAGSLAHSTNYSPTFPDTQSESAHSTVTPSCVFFSHLRALSRDLGKPTHSPSSTTHPPILPREPLNTQAASPSAPMTSVLSSHDP</sequence>
<feature type="compositionally biased region" description="Acidic residues" evidence="1">
    <location>
        <begin position="310"/>
        <end position="322"/>
    </location>
</feature>
<accession>A0A0G4F3Y9</accession>
<dbReference type="VEuPathDB" id="CryptoDB:Cvel_15035"/>
<feature type="compositionally biased region" description="Polar residues" evidence="1">
    <location>
        <begin position="467"/>
        <end position="484"/>
    </location>
</feature>
<feature type="compositionally biased region" description="Low complexity" evidence="1">
    <location>
        <begin position="508"/>
        <end position="518"/>
    </location>
</feature>
<name>A0A0G4F3Y9_9ALVE</name>
<feature type="compositionally biased region" description="Polar residues" evidence="1">
    <location>
        <begin position="526"/>
        <end position="546"/>
    </location>
</feature>